<feature type="compositionally biased region" description="Low complexity" evidence="1">
    <location>
        <begin position="719"/>
        <end position="741"/>
    </location>
</feature>
<feature type="region of interest" description="Disordered" evidence="1">
    <location>
        <begin position="302"/>
        <end position="334"/>
    </location>
</feature>
<dbReference type="KEGG" id="lma:LMJF_30_2060"/>
<keyword evidence="2" id="KW-1133">Transmembrane helix</keyword>
<feature type="region of interest" description="Disordered" evidence="1">
    <location>
        <begin position="794"/>
        <end position="816"/>
    </location>
</feature>
<proteinExistence type="predicted"/>
<feature type="compositionally biased region" description="Basic and acidic residues" evidence="1">
    <location>
        <begin position="302"/>
        <end position="313"/>
    </location>
</feature>
<protein>
    <submittedName>
        <fullName evidence="3">Uncharacterized protein</fullName>
    </submittedName>
</protein>
<reference evidence="3 4" key="2">
    <citation type="journal article" date="2011" name="Genome Res.">
        <title>Chromosome and gene copy number variation allow major structural change between species and strains of Leishmania.</title>
        <authorList>
            <person name="Rogers M.B."/>
            <person name="Hilley J.D."/>
            <person name="Dickens N.J."/>
            <person name="Wilkes J."/>
            <person name="Bates P.A."/>
            <person name="Depledge D.P."/>
            <person name="Harris D."/>
            <person name="Her Y."/>
            <person name="Herzyk P."/>
            <person name="Imamura H."/>
            <person name="Otto T.D."/>
            <person name="Sanders M."/>
            <person name="Seeger K."/>
            <person name="Dujardin J.C."/>
            <person name="Berriman M."/>
            <person name="Smith D.F."/>
            <person name="Hertz-Fowler C."/>
            <person name="Mottram J.C."/>
        </authorList>
    </citation>
    <scope>NUCLEOTIDE SEQUENCE [LARGE SCALE GENOMIC DNA]</scope>
    <source>
        <strain evidence="4">MHOM/IL/81/Friedlin</strain>
    </source>
</reference>
<dbReference type="VEuPathDB" id="TriTrypDB:LMJFC_300030300"/>
<dbReference type="Proteomes" id="UP000000542">
    <property type="component" value="Chromosome 30"/>
</dbReference>
<gene>
    <name evidence="3" type="ORF">LMJF_30_2060</name>
</gene>
<feature type="region of interest" description="Disordered" evidence="1">
    <location>
        <begin position="701"/>
        <end position="748"/>
    </location>
</feature>
<feature type="transmembrane region" description="Helical" evidence="2">
    <location>
        <begin position="909"/>
        <end position="932"/>
    </location>
</feature>
<organism evidence="3 4">
    <name type="scientific">Leishmania major</name>
    <dbReference type="NCBI Taxonomy" id="5664"/>
    <lineage>
        <taxon>Eukaryota</taxon>
        <taxon>Discoba</taxon>
        <taxon>Euglenozoa</taxon>
        <taxon>Kinetoplastea</taxon>
        <taxon>Metakinetoplastina</taxon>
        <taxon>Trypanosomatida</taxon>
        <taxon>Trypanosomatidae</taxon>
        <taxon>Leishmaniinae</taxon>
        <taxon>Leishmania</taxon>
    </lineage>
</organism>
<dbReference type="VEuPathDB" id="TriTrypDB:LMJLV39_300027200"/>
<dbReference type="InParanoid" id="Q4Q788"/>
<dbReference type="VEuPathDB" id="TriTrypDB:LmjF.30.2060"/>
<dbReference type="RefSeq" id="XP_001684810.1">
    <property type="nucleotide sequence ID" value="XM_001684758.1"/>
</dbReference>
<dbReference type="OMA" id="NTCIREC"/>
<keyword evidence="2" id="KW-0812">Transmembrane</keyword>
<reference evidence="3 4" key="1">
    <citation type="journal article" date="2005" name="Science">
        <title>The genome of the kinetoplastid parasite, Leishmania major.</title>
        <authorList>
            <person name="Ivens A.C."/>
            <person name="Peacock C.S."/>
            <person name="Worthey E.A."/>
            <person name="Murphy L."/>
            <person name="Aggarwal G."/>
            <person name="Berriman M."/>
            <person name="Sisk E."/>
            <person name="Rajandream M.A."/>
            <person name="Adlem E."/>
            <person name="Aert R."/>
            <person name="Anupama A."/>
            <person name="Apostolou Z."/>
            <person name="Attipoe P."/>
            <person name="Bason N."/>
            <person name="Bauser C."/>
            <person name="Beck A."/>
            <person name="Beverley S.M."/>
            <person name="Bianchettin G."/>
            <person name="Borzym K."/>
            <person name="Bothe G."/>
            <person name="Bruschi C.V."/>
            <person name="Collins M."/>
            <person name="Cadag E."/>
            <person name="Ciarloni L."/>
            <person name="Clayton C."/>
            <person name="Coulson R.M."/>
            <person name="Cronin A."/>
            <person name="Cruz A.K."/>
            <person name="Davies R.M."/>
            <person name="De Gaudenzi J."/>
            <person name="Dobson D.E."/>
            <person name="Duesterhoeft A."/>
            <person name="Fazelina G."/>
            <person name="Fosker N."/>
            <person name="Frasch A.C."/>
            <person name="Fraser A."/>
            <person name="Fuchs M."/>
            <person name="Gabel C."/>
            <person name="Goble A."/>
            <person name="Goffeau A."/>
            <person name="Harris D."/>
            <person name="Hertz-Fowler C."/>
            <person name="Hilbert H."/>
            <person name="Horn D."/>
            <person name="Huang Y."/>
            <person name="Klages S."/>
            <person name="Knights A."/>
            <person name="Kube M."/>
            <person name="Larke N."/>
            <person name="Litvin L."/>
            <person name="Lord A."/>
            <person name="Louie T."/>
            <person name="Marra M."/>
            <person name="Masuy D."/>
            <person name="Matthews K."/>
            <person name="Michaeli S."/>
            <person name="Mottram J.C."/>
            <person name="Muller-Auer S."/>
            <person name="Munden H."/>
            <person name="Nelson S."/>
            <person name="Norbertczak H."/>
            <person name="Oliver K."/>
            <person name="O'neil S."/>
            <person name="Pentony M."/>
            <person name="Pohl T.M."/>
            <person name="Price C."/>
            <person name="Purnelle B."/>
            <person name="Quail M.A."/>
            <person name="Rabbinowitsch E."/>
            <person name="Reinhardt R."/>
            <person name="Rieger M."/>
            <person name="Rinta J."/>
            <person name="Robben J."/>
            <person name="Robertson L."/>
            <person name="Ruiz J.C."/>
            <person name="Rutter S."/>
            <person name="Saunders D."/>
            <person name="Schafer M."/>
            <person name="Schein J."/>
            <person name="Schwartz D.C."/>
            <person name="Seeger K."/>
            <person name="Seyler A."/>
            <person name="Sharp S."/>
            <person name="Shin H."/>
            <person name="Sivam D."/>
            <person name="Squares R."/>
            <person name="Squares S."/>
            <person name="Tosato V."/>
            <person name="Vogt C."/>
            <person name="Volckaert G."/>
            <person name="Wambutt R."/>
            <person name="Warren T."/>
            <person name="Wedler H."/>
            <person name="Woodward J."/>
            <person name="Zhou S."/>
            <person name="Zimmermann W."/>
            <person name="Smith D.F."/>
            <person name="Blackwell J.M."/>
            <person name="Stuart K.D."/>
            <person name="Barrell B."/>
            <person name="Myler P.J."/>
        </authorList>
    </citation>
    <scope>NUCLEOTIDE SEQUENCE [LARGE SCALE GENOMIC DNA]</scope>
    <source>
        <strain evidence="4">MHOM/IL/81/Friedlin</strain>
    </source>
</reference>
<sequence length="942" mass="102946">MDSASSAVQVGVAAAAGAQTPDQEAPFPYFITPFFVPELVKECVVKQHGAALQLSEIDVTSVTAVRLAVPEVEVQCQHHTTGFGFNFRVHPSFKTTEGVEVDLTVPHWADVGGRPNSTLSFLANTARLGETVLQDLRRLSTVMSKVVLELSSAAHQAYVRRNKGFHMYAVHVWSLVRAQCVVARDALLPHLERSRLLENIMGDLVVYQLQQTASHASPPQKHVVRDNCVAFMKAEVQLCRQLDQVMEGIDAVCRGIHTLLTRMYTVMKELAQPKVHRGGEHRRSGRSRLQFSVQMFRARQQEHQDSCVHDSHDPASTSADGTTQSPRTRAGVIRSLSRRFPRAGAVSVEAEAPPSPLPRNVVDTVRDSTLSDSPREPDCSFHGQVAEHGAMTRTLTDSMLSIIRCFMQARMWEWSLSNTCIRECGLGEGDRRTLLAAEEELQLITDKLLHSMWSHSRMTYILEVEQDAAGPASSLDILMDVETLELLNSALECPVYDHSEVFESLKALSQLRAQLVASSSAVTIVARNPETQQELLSMMSSVLSTTMAHQTTVLRLVVEAAASLDEHYAAYLRTRQMNPTVCERPSPSEDTLLAVDVLKLLQRHSGEKLANYLAVMSKTTDHHGDGSRRGAHARHGFPRADILAMTQGSCLSDTSNASAGEGAAPPLHCPFLADFSLRDTALFSCQVFGEALVRAAHGEHLQAGSAPEGQHQEQRSEEQASNAEVVAEAAAEVPSSPPVAADCSRMPTEGTVSGRIEATASRALRSSTTSLQTVAIDAQRNASPLNTEAAVAATFAHEEEEDSSARDDDAPHREPLFSADTDASVVALMRVSPSAADADGVRKAAKLFGAAFQLPATTTSVGRRRHVLLPFYRGECVYKGVSTPFYVDGQTGTVLMDPRTLSAAGKRQYALQVLSSPLFFILFNSTLSVFLHRRYKLDIMYK</sequence>
<dbReference type="GeneID" id="5653749"/>
<dbReference type="VEuPathDB" id="TriTrypDB:LMJSD75_300027100"/>
<evidence type="ECO:0000256" key="2">
    <source>
        <dbReference type="SAM" id="Phobius"/>
    </source>
</evidence>
<dbReference type="AlphaFoldDB" id="Q4Q788"/>
<evidence type="ECO:0000256" key="1">
    <source>
        <dbReference type="SAM" id="MobiDB-lite"/>
    </source>
</evidence>
<evidence type="ECO:0000313" key="3">
    <source>
        <dbReference type="EMBL" id="CAJ06400.1"/>
    </source>
</evidence>
<accession>Q4Q788</accession>
<dbReference type="HOGENOM" id="CLU_311801_0_0_1"/>
<dbReference type="EMBL" id="FR796426">
    <property type="protein sequence ID" value="CAJ06400.1"/>
    <property type="molecule type" value="Genomic_DNA"/>
</dbReference>
<feature type="compositionally biased region" description="Polar residues" evidence="1">
    <location>
        <begin position="314"/>
        <end position="327"/>
    </location>
</feature>
<name>Q4Q788_LEIMA</name>
<evidence type="ECO:0000313" key="4">
    <source>
        <dbReference type="Proteomes" id="UP000000542"/>
    </source>
</evidence>
<feature type="compositionally biased region" description="Basic and acidic residues" evidence="1">
    <location>
        <begin position="803"/>
        <end position="815"/>
    </location>
</feature>
<keyword evidence="4" id="KW-1185">Reference proteome</keyword>
<keyword evidence="2" id="KW-0472">Membrane</keyword>